<dbReference type="EMBL" id="GBXM01069647">
    <property type="protein sequence ID" value="JAH38930.1"/>
    <property type="molecule type" value="Transcribed_RNA"/>
</dbReference>
<evidence type="ECO:0000313" key="1">
    <source>
        <dbReference type="EMBL" id="JAH38930.1"/>
    </source>
</evidence>
<reference evidence="1" key="2">
    <citation type="journal article" date="2015" name="Fish Shellfish Immunol.">
        <title>Early steps in the European eel (Anguilla anguilla)-Vibrio vulnificus interaction in the gills: Role of the RtxA13 toxin.</title>
        <authorList>
            <person name="Callol A."/>
            <person name="Pajuelo D."/>
            <person name="Ebbesson L."/>
            <person name="Teles M."/>
            <person name="MacKenzie S."/>
            <person name="Amaro C."/>
        </authorList>
    </citation>
    <scope>NUCLEOTIDE SEQUENCE</scope>
</reference>
<accession>A0A0E9SE25</accession>
<reference evidence="1" key="1">
    <citation type="submission" date="2014-11" db="EMBL/GenBank/DDBJ databases">
        <authorList>
            <person name="Amaro Gonzalez C."/>
        </authorList>
    </citation>
    <scope>NUCLEOTIDE SEQUENCE</scope>
</reference>
<proteinExistence type="predicted"/>
<dbReference type="AlphaFoldDB" id="A0A0E9SE25"/>
<organism evidence="1">
    <name type="scientific">Anguilla anguilla</name>
    <name type="common">European freshwater eel</name>
    <name type="synonym">Muraena anguilla</name>
    <dbReference type="NCBI Taxonomy" id="7936"/>
    <lineage>
        <taxon>Eukaryota</taxon>
        <taxon>Metazoa</taxon>
        <taxon>Chordata</taxon>
        <taxon>Craniata</taxon>
        <taxon>Vertebrata</taxon>
        <taxon>Euteleostomi</taxon>
        <taxon>Actinopterygii</taxon>
        <taxon>Neopterygii</taxon>
        <taxon>Teleostei</taxon>
        <taxon>Anguilliformes</taxon>
        <taxon>Anguillidae</taxon>
        <taxon>Anguilla</taxon>
    </lineage>
</organism>
<protein>
    <submittedName>
        <fullName evidence="1">Uncharacterized protein</fullName>
    </submittedName>
</protein>
<sequence>MKRQTRKNPFPPLRATIKMFKISFLGHALDTPNTFSSDCAELLRRDVDKKRNVSTM</sequence>
<name>A0A0E9SE25_ANGAN</name>